<protein>
    <submittedName>
        <fullName evidence="2">PRC-barrel domain protein</fullName>
    </submittedName>
</protein>
<dbReference type="STRING" id="908809.ABG79_01190"/>
<proteinExistence type="predicted"/>
<dbReference type="Proteomes" id="UP000052015">
    <property type="component" value="Unassembled WGS sequence"/>
</dbReference>
<accession>A0A0R3JU34</accession>
<dbReference type="SUPFAM" id="SSF50346">
    <property type="entry name" value="PRC-barrel domain"/>
    <property type="match status" value="1"/>
</dbReference>
<dbReference type="RefSeq" id="WP_057978111.1">
    <property type="nucleotide sequence ID" value="NZ_LKHP01000005.1"/>
</dbReference>
<dbReference type="OrthoDB" id="6024937at2"/>
<dbReference type="PANTHER" id="PTHR40061:SF1">
    <property type="entry name" value="SPORULATION PROTEIN YLMC-RELATED"/>
    <property type="match status" value="1"/>
</dbReference>
<dbReference type="AlphaFoldDB" id="A0A0R3JU34"/>
<dbReference type="InterPro" id="IPR014238">
    <property type="entry name" value="Spore_YlmC/YmxH"/>
</dbReference>
<evidence type="ECO:0000259" key="1">
    <source>
        <dbReference type="Pfam" id="PF05239"/>
    </source>
</evidence>
<gene>
    <name evidence="2" type="ORF">ABG79_01190</name>
</gene>
<reference evidence="2 3" key="1">
    <citation type="submission" date="2015-09" db="EMBL/GenBank/DDBJ databases">
        <title>Draft genome sequence of a Caloramator mitchellensis, a moderate thermophile from the Great Artesian Basin of Australia.</title>
        <authorList>
            <person name="Patel B.K."/>
        </authorList>
    </citation>
    <scope>NUCLEOTIDE SEQUENCE [LARGE SCALE GENOMIC DNA]</scope>
    <source>
        <strain evidence="2 3">VF08</strain>
    </source>
</reference>
<name>A0A0R3JU34_CALMK</name>
<feature type="domain" description="PRC-barrel" evidence="1">
    <location>
        <begin position="3"/>
        <end position="79"/>
    </location>
</feature>
<evidence type="ECO:0000313" key="2">
    <source>
        <dbReference type="EMBL" id="KRQ87000.1"/>
    </source>
</evidence>
<dbReference type="PANTHER" id="PTHR40061">
    <property type="entry name" value="SPORULATION PROTEIN YLMC-RELATED"/>
    <property type="match status" value="1"/>
</dbReference>
<dbReference type="InterPro" id="IPR011033">
    <property type="entry name" value="PRC_barrel-like_sf"/>
</dbReference>
<dbReference type="Pfam" id="PF05239">
    <property type="entry name" value="PRC"/>
    <property type="match status" value="1"/>
</dbReference>
<organism evidence="2 3">
    <name type="scientific">Caloramator mitchellensis</name>
    <dbReference type="NCBI Taxonomy" id="908809"/>
    <lineage>
        <taxon>Bacteria</taxon>
        <taxon>Bacillati</taxon>
        <taxon>Bacillota</taxon>
        <taxon>Clostridia</taxon>
        <taxon>Eubacteriales</taxon>
        <taxon>Clostridiaceae</taxon>
        <taxon>Caloramator</taxon>
    </lineage>
</organism>
<dbReference type="InterPro" id="IPR027275">
    <property type="entry name" value="PRC-brl_dom"/>
</dbReference>
<dbReference type="EMBL" id="LKHP01000005">
    <property type="protein sequence ID" value="KRQ87000.1"/>
    <property type="molecule type" value="Genomic_DNA"/>
</dbReference>
<dbReference type="Gene3D" id="2.30.30.240">
    <property type="entry name" value="PRC-barrel domain"/>
    <property type="match status" value="1"/>
</dbReference>
<evidence type="ECO:0000313" key="3">
    <source>
        <dbReference type="Proteomes" id="UP000052015"/>
    </source>
</evidence>
<comment type="caution">
    <text evidence="2">The sequence shown here is derived from an EMBL/GenBank/DDBJ whole genome shotgun (WGS) entry which is preliminary data.</text>
</comment>
<keyword evidence="3" id="KW-1185">Reference proteome</keyword>
<dbReference type="NCBIfam" id="TIGR02888">
    <property type="entry name" value="spore_YlmC_YmxH"/>
    <property type="match status" value="1"/>
</dbReference>
<sequence>MSIRLSELMDLEIVNVFNGYKYGYLGDSEIIFDKKSGEIKSILVEDENSRFLFLKGKDYIEIPWNSKIKIGEKTLIIDYKG</sequence>